<keyword evidence="2" id="KW-0472">Membrane</keyword>
<dbReference type="Pfam" id="PF05569">
    <property type="entry name" value="Peptidase_M56"/>
    <property type="match status" value="2"/>
</dbReference>
<dbReference type="Proteomes" id="UP000480929">
    <property type="component" value="Unassembled WGS sequence"/>
</dbReference>
<keyword evidence="7" id="KW-1185">Reference proteome</keyword>
<evidence type="ECO:0000256" key="1">
    <source>
        <dbReference type="SAM" id="MobiDB-lite"/>
    </source>
</evidence>
<accession>A0A6N7SD34</accession>
<dbReference type="RefSeq" id="WP_154240682.1">
    <property type="nucleotide sequence ID" value="NZ_CALJPI010000307.1"/>
</dbReference>
<dbReference type="CDD" id="cd07341">
    <property type="entry name" value="M56_BlaR1_MecR1_like"/>
    <property type="match status" value="1"/>
</dbReference>
<feature type="compositionally biased region" description="Low complexity" evidence="1">
    <location>
        <begin position="110"/>
        <end position="123"/>
    </location>
</feature>
<dbReference type="InterPro" id="IPR052173">
    <property type="entry name" value="Beta-lactam_resp_regulator"/>
</dbReference>
<dbReference type="AlphaFoldDB" id="A0A6N7SD34"/>
<dbReference type="Gene3D" id="2.70.70.10">
    <property type="entry name" value="Glucose Permease (Domain IIA)"/>
    <property type="match status" value="1"/>
</dbReference>
<dbReference type="PANTHER" id="PTHR34978:SF3">
    <property type="entry name" value="SLR0241 PROTEIN"/>
    <property type="match status" value="1"/>
</dbReference>
<feature type="domain" description="Peptidase M56" evidence="3">
    <location>
        <begin position="187"/>
        <end position="325"/>
    </location>
</feature>
<feature type="domain" description="Peptidase M56" evidence="3">
    <location>
        <begin position="10"/>
        <end position="67"/>
    </location>
</feature>
<evidence type="ECO:0000313" key="4">
    <source>
        <dbReference type="EMBL" id="MSA91425.1"/>
    </source>
</evidence>
<feature type="transmembrane region" description="Helical" evidence="2">
    <location>
        <begin position="38"/>
        <end position="57"/>
    </location>
</feature>
<dbReference type="Proteomes" id="UP000433575">
    <property type="component" value="Unassembled WGS sequence"/>
</dbReference>
<keyword evidence="2" id="KW-1133">Transmembrane helix</keyword>
<proteinExistence type="predicted"/>
<protein>
    <submittedName>
        <fullName evidence="4">Peptidoglycan DD-metalloendopeptidase family protein</fullName>
    </submittedName>
</protein>
<evidence type="ECO:0000256" key="2">
    <source>
        <dbReference type="SAM" id="Phobius"/>
    </source>
</evidence>
<reference evidence="6 7" key="1">
    <citation type="journal article" date="2019" name="Nat. Med.">
        <title>A library of human gut bacterial isolates paired with longitudinal multiomics data enables mechanistic microbiome research.</title>
        <authorList>
            <person name="Poyet M."/>
            <person name="Groussin M."/>
            <person name="Gibbons S.M."/>
            <person name="Avila-Pacheco J."/>
            <person name="Jiang X."/>
            <person name="Kearney S.M."/>
            <person name="Perrotta A.R."/>
            <person name="Berdy B."/>
            <person name="Zhao S."/>
            <person name="Lieberman T.D."/>
            <person name="Swanson P.K."/>
            <person name="Smith M."/>
            <person name="Roesemann S."/>
            <person name="Alexander J.E."/>
            <person name="Rich S.A."/>
            <person name="Livny J."/>
            <person name="Vlamakis H."/>
            <person name="Clish C."/>
            <person name="Bullock K."/>
            <person name="Deik A."/>
            <person name="Scott J."/>
            <person name="Pierce K.A."/>
            <person name="Xavier R.J."/>
            <person name="Alm E.J."/>
        </authorList>
    </citation>
    <scope>NUCLEOTIDE SEQUENCE [LARGE SCALE GENOMIC DNA]</scope>
    <source>
        <strain evidence="4 6">BIOML-A4</strain>
        <strain evidence="5 7">BIOML-A5</strain>
    </source>
</reference>
<feature type="region of interest" description="Disordered" evidence="1">
    <location>
        <begin position="106"/>
        <end position="140"/>
    </location>
</feature>
<name>A0A6N7SD34_9FIRM</name>
<sequence>MRTLTTLFQTILNMSVAASIVAAAIMVVRLPLKKAPKIFSYALWGFVLIRLVMPFSFTSRVSVLSVASPEVSEGRVQFVVPSGNQAQNSIPGPIIHTGETAVNPSGFQTNGSAASQNSNAQSGMTVGAHNSASGNASEPLDELSGGEALISPLTPISPLLQLASGIWIVGMIGYAGLLIINSLTLRHRLRYAMRVKQNIYECEAITSPFIYGLFHPKIYLPMDLDVRQRKYVLTHEQIHLRRYDYVFKMIGSLVLMFHWFNPILWYSYILMSKDMEMACDEAVVRRLGQNGRINYGMTLLQFASRPTITALSFSESNTKLRIKNILNYKKPTLWVLAAGIAACLLLAVPLLSNPAFGKDQRQINELLNQAAEAQIASVDMVVNLNEPYNQYQWSIIPMIDQNLIIVSGEQNLQRRVAIAYDLSKAEVIAADLNVSGWKAEQCADLADLLYQLYVDNYVISEAFNNVNLALGDHLTSIDYCTVFESLGPIRLSYGSNSDQLVIEFTKVGQTEGGQFVYDNNLDRLFVNTSANQLNLPEDFRKEFAAMVRLYDEQKVVQNSTCAVLEDGRFSCPGYFTSLPQEASSVAPLLAWKQDYDISEDYDVIGWDLTDNETADRTRIPVLAIAPGRISEVGEDEQGRRYIRMDHPELGISTFYGGLNGKVYRIAEEEIGYYGQLLGYLSTEDLPEDQRPALHFAVLSEGQTVNELTPYLQYAMASEIRMNVFEIQDYTFEINEEKLAQIDRLVAESNAYAEYNSRMPLVDRSYAQQSGVSITAQPTDFPTLNITQELGTNKLYIDRDYRIDEIYRNVIPGVEGNFVITVNLDRSPTLGEHTSYECNAYFPELSVWLNTTYNPQTQQYSTVDMNIEDEALIEATYAMFDELNDRIRRTDERALDLAAQIIQVITDEQPAEFNLEPLASMFAE</sequence>
<dbReference type="PANTHER" id="PTHR34978">
    <property type="entry name" value="POSSIBLE SENSOR-TRANSDUCER PROTEIN BLAR"/>
    <property type="match status" value="1"/>
</dbReference>
<dbReference type="EMBL" id="WKPJ01000060">
    <property type="protein sequence ID" value="MSA91425.1"/>
    <property type="molecule type" value="Genomic_DNA"/>
</dbReference>
<feature type="transmembrane region" description="Helical" evidence="2">
    <location>
        <begin position="333"/>
        <end position="352"/>
    </location>
</feature>
<comment type="caution">
    <text evidence="4">The sequence shown here is derived from an EMBL/GenBank/DDBJ whole genome shotgun (WGS) entry which is preliminary data.</text>
</comment>
<dbReference type="InterPro" id="IPR008756">
    <property type="entry name" value="Peptidase_M56"/>
</dbReference>
<evidence type="ECO:0000313" key="5">
    <source>
        <dbReference type="EMBL" id="MSC35223.1"/>
    </source>
</evidence>
<keyword evidence="2" id="KW-0812">Transmembrane</keyword>
<feature type="transmembrane region" description="Helical" evidence="2">
    <location>
        <begin position="293"/>
        <end position="313"/>
    </location>
</feature>
<dbReference type="EMBL" id="WKPI01000064">
    <property type="protein sequence ID" value="MSC35223.1"/>
    <property type="molecule type" value="Genomic_DNA"/>
</dbReference>
<evidence type="ECO:0000313" key="7">
    <source>
        <dbReference type="Proteomes" id="UP000480929"/>
    </source>
</evidence>
<evidence type="ECO:0000259" key="3">
    <source>
        <dbReference type="Pfam" id="PF05569"/>
    </source>
</evidence>
<dbReference type="CDD" id="cd12797">
    <property type="entry name" value="M23_peptidase"/>
    <property type="match status" value="1"/>
</dbReference>
<gene>
    <name evidence="5" type="ORF">GKD88_19105</name>
    <name evidence="4" type="ORF">GKE08_19095</name>
</gene>
<evidence type="ECO:0000313" key="6">
    <source>
        <dbReference type="Proteomes" id="UP000433575"/>
    </source>
</evidence>
<feature type="transmembrane region" description="Helical" evidence="2">
    <location>
        <begin position="6"/>
        <end position="26"/>
    </location>
</feature>
<feature type="transmembrane region" description="Helical" evidence="2">
    <location>
        <begin position="159"/>
        <end position="180"/>
    </location>
</feature>
<feature type="transmembrane region" description="Helical" evidence="2">
    <location>
        <begin position="245"/>
        <end position="268"/>
    </location>
</feature>
<dbReference type="OrthoDB" id="9804799at2"/>
<dbReference type="InterPro" id="IPR011055">
    <property type="entry name" value="Dup_hybrid_motif"/>
</dbReference>
<organism evidence="4 6">
    <name type="scientific">Holdemania massiliensis</name>
    <dbReference type="NCBI Taxonomy" id="1468449"/>
    <lineage>
        <taxon>Bacteria</taxon>
        <taxon>Bacillati</taxon>
        <taxon>Bacillota</taxon>
        <taxon>Erysipelotrichia</taxon>
        <taxon>Erysipelotrichales</taxon>
        <taxon>Erysipelotrichaceae</taxon>
        <taxon>Holdemania</taxon>
    </lineage>
</organism>